<evidence type="ECO:0000313" key="2">
    <source>
        <dbReference type="Proteomes" id="UP000878956"/>
    </source>
</evidence>
<proteinExistence type="predicted"/>
<name>A0AAN5VMP3_CLODI</name>
<dbReference type="AlphaFoldDB" id="A0AAN5VMP3"/>
<dbReference type="EMBL" id="DAEPXK010000019">
    <property type="protein sequence ID" value="HBH1542533.1"/>
    <property type="molecule type" value="Genomic_DNA"/>
</dbReference>
<gene>
    <name evidence="1" type="ORF">KRM00_002017</name>
</gene>
<dbReference type="RefSeq" id="WP_009899269.1">
    <property type="nucleotide sequence ID" value="NZ_FUQT01000003.1"/>
</dbReference>
<dbReference type="Proteomes" id="UP000878956">
    <property type="component" value="Unassembled WGS sequence"/>
</dbReference>
<protein>
    <submittedName>
        <fullName evidence="1">Uncharacterized protein</fullName>
    </submittedName>
</protein>
<reference evidence="1" key="1">
    <citation type="journal article" date="2018" name="Genome Biol.">
        <title>SKESA: strategic k-mer extension for scrupulous assemblies.</title>
        <authorList>
            <person name="Souvorov A."/>
            <person name="Agarwala R."/>
            <person name="Lipman D.J."/>
        </authorList>
    </citation>
    <scope>NUCLEOTIDE SEQUENCE</scope>
    <source>
        <strain evidence="1">HN1000</strain>
    </source>
</reference>
<sequence>MNKIQKDKVDKYKNILKRLDNAEAYYNQLDDSKFKDIEKSSAYITLCNLIKEAGELYIELKEENIMVSRWN</sequence>
<organism evidence="1 2">
    <name type="scientific">Clostridioides difficile</name>
    <name type="common">Peptoclostridium difficile</name>
    <dbReference type="NCBI Taxonomy" id="1496"/>
    <lineage>
        <taxon>Bacteria</taxon>
        <taxon>Bacillati</taxon>
        <taxon>Bacillota</taxon>
        <taxon>Clostridia</taxon>
        <taxon>Peptostreptococcales</taxon>
        <taxon>Peptostreptococcaceae</taxon>
        <taxon>Clostridioides</taxon>
    </lineage>
</organism>
<comment type="caution">
    <text evidence="1">The sequence shown here is derived from an EMBL/GenBank/DDBJ whole genome shotgun (WGS) entry which is preliminary data.</text>
</comment>
<reference evidence="1" key="2">
    <citation type="submission" date="2021-06" db="EMBL/GenBank/DDBJ databases">
        <authorList>
            <consortium name="NCBI Pathogen Detection Project"/>
        </authorList>
    </citation>
    <scope>NUCLEOTIDE SEQUENCE</scope>
    <source>
        <strain evidence="1">HN1000</strain>
    </source>
</reference>
<accession>A0AAN5VMP3</accession>
<evidence type="ECO:0000313" key="1">
    <source>
        <dbReference type="EMBL" id="HBH1542533.1"/>
    </source>
</evidence>